<evidence type="ECO:0000256" key="1">
    <source>
        <dbReference type="SAM" id="MobiDB-lite"/>
    </source>
</evidence>
<keyword evidence="2" id="KW-1133">Transmembrane helix</keyword>
<feature type="transmembrane region" description="Helical" evidence="2">
    <location>
        <begin position="265"/>
        <end position="285"/>
    </location>
</feature>
<evidence type="ECO:0000313" key="3">
    <source>
        <dbReference type="EMBL" id="MBM7085677.1"/>
    </source>
</evidence>
<feature type="transmembrane region" description="Helical" evidence="2">
    <location>
        <begin position="239"/>
        <end position="259"/>
    </location>
</feature>
<sequence>MAEVPRQHVSTSGPNSPVIGTGATIHGGVHTYYVGPNDPPERKYEVAVRLLDGGMSRAAEQLLAEVLATDYGQRPGVCYHYLVATLSDRTLSALDDRHLQALGNARQLVAKGGHPSQESAEDFLDRTRLGSLVTLIDVAMGISDRATDAGVRATSGTNLEEMEAAYGNLPEKHQRHLDGLLAGPFKDEMFRRTADRVREQRSGDIPGRKDRVWKFFEPDPAEPRELGGAQVPPSRSLTLVRWAGLALGVVGTVGVVVQLGLVGAFTTLAIMLVLTGIGVPLAGYARWQRQHRRTLLAFNHDRFRGVLGVGVTVDPATMAAATRTVEEAFANEAPGQQSWDPMTAGLRQTLAREFAFLYHETELRNGHLRWLARWHARQTRDVWSGRLLLAYADTYRERPLLRRAERFAVALLAVAAVLVLVRLLPDGGTESGLPLLAAMVGIALLWYSQPLLRARETTYRIVSRERTERYQAERAEWDRWCAVLRDRPTDQEMATWLAQDVLVFRADMLRERGIPASEVAYVLELTTGAPGASSARVSYGPIRYSRYVLTLFLLTATGIRYFCSELDLTYGEFHGSSRRSIPYGGLREVEVTEQSIRRPAATATQAQITSGGVAAATASSTEVHIQQRSFIVRTDTLGTISLELGDFGQMRDSGEPEGLVARLALDSTGVNDALDVLETVVVDGAAWLTRELHRRRGGGLWGREPGRIGAGPEPVTEPDGLGQDTRPGSVW</sequence>
<feature type="region of interest" description="Disordered" evidence="1">
    <location>
        <begin position="1"/>
        <end position="21"/>
    </location>
</feature>
<dbReference type="RefSeq" id="WP_204960898.1">
    <property type="nucleotide sequence ID" value="NZ_JAFEUO010000007.1"/>
</dbReference>
<name>A0ABS2JGP0_9ACTN</name>
<proteinExistence type="predicted"/>
<protein>
    <recommendedName>
        <fullName evidence="5">DUF2207 domain-containing protein</fullName>
    </recommendedName>
</protein>
<accession>A0ABS2JGP0</accession>
<dbReference type="EMBL" id="JAFEUO010000007">
    <property type="protein sequence ID" value="MBM7085677.1"/>
    <property type="molecule type" value="Genomic_DNA"/>
</dbReference>
<comment type="caution">
    <text evidence="3">The sequence shown here is derived from an EMBL/GenBank/DDBJ whole genome shotgun (WGS) entry which is preliminary data.</text>
</comment>
<organism evidence="3 4">
    <name type="scientific">Micromonospora humidisoli</name>
    <dbReference type="NCBI Taxonomy" id="2807622"/>
    <lineage>
        <taxon>Bacteria</taxon>
        <taxon>Bacillati</taxon>
        <taxon>Actinomycetota</taxon>
        <taxon>Actinomycetes</taxon>
        <taxon>Micromonosporales</taxon>
        <taxon>Micromonosporaceae</taxon>
        <taxon>Micromonospora</taxon>
    </lineage>
</organism>
<evidence type="ECO:0000313" key="4">
    <source>
        <dbReference type="Proteomes" id="UP000809587"/>
    </source>
</evidence>
<feature type="transmembrane region" description="Helical" evidence="2">
    <location>
        <begin position="407"/>
        <end position="425"/>
    </location>
</feature>
<keyword evidence="2" id="KW-0812">Transmembrane</keyword>
<reference evidence="3 4" key="1">
    <citation type="submission" date="2021-02" db="EMBL/GenBank/DDBJ databases">
        <authorList>
            <person name="Lee D.-H."/>
        </authorList>
    </citation>
    <scope>NUCLEOTIDE SEQUENCE [LARGE SCALE GENOMIC DNA]</scope>
    <source>
        <strain evidence="3 4">MMS20-R2-29</strain>
    </source>
</reference>
<feature type="transmembrane region" description="Helical" evidence="2">
    <location>
        <begin position="431"/>
        <end position="447"/>
    </location>
</feature>
<evidence type="ECO:0000256" key="2">
    <source>
        <dbReference type="SAM" id="Phobius"/>
    </source>
</evidence>
<keyword evidence="4" id="KW-1185">Reference proteome</keyword>
<dbReference type="Proteomes" id="UP000809587">
    <property type="component" value="Unassembled WGS sequence"/>
</dbReference>
<gene>
    <name evidence="3" type="ORF">JQN84_24445</name>
</gene>
<keyword evidence="2" id="KW-0472">Membrane</keyword>
<evidence type="ECO:0008006" key="5">
    <source>
        <dbReference type="Google" id="ProtNLM"/>
    </source>
</evidence>
<feature type="region of interest" description="Disordered" evidence="1">
    <location>
        <begin position="698"/>
        <end position="731"/>
    </location>
</feature>